<organism evidence="3">
    <name type="scientific">Salmonella enterica</name>
    <name type="common">Salmonella choleraesuis</name>
    <dbReference type="NCBI Taxonomy" id="28901"/>
    <lineage>
        <taxon>Bacteria</taxon>
        <taxon>Pseudomonadati</taxon>
        <taxon>Pseudomonadota</taxon>
        <taxon>Gammaproteobacteria</taxon>
        <taxon>Enterobacterales</taxon>
        <taxon>Enterobacteriaceae</taxon>
        <taxon>Salmonella</taxon>
    </lineage>
</organism>
<reference evidence="3" key="1">
    <citation type="submission" date="2018-07" db="EMBL/GenBank/DDBJ databases">
        <authorList>
            <consortium name="PulseNet: The National Subtyping Network for Foodborne Disease Surveillance"/>
            <person name="Tarr C.L."/>
            <person name="Trees E."/>
            <person name="Katz L.S."/>
            <person name="Carleton-Romer H.A."/>
            <person name="Stroika S."/>
            <person name="Kucerova Z."/>
            <person name="Roache K.F."/>
            <person name="Sabol A.L."/>
            <person name="Besser J."/>
            <person name="Gerner-Smidt P."/>
        </authorList>
    </citation>
    <scope>NUCLEOTIDE SEQUENCE</scope>
    <source>
        <strain evidence="3">PNUSAS016908</strain>
    </source>
</reference>
<feature type="coiled-coil region" evidence="1">
    <location>
        <begin position="1014"/>
        <end position="1041"/>
    </location>
</feature>
<proteinExistence type="predicted"/>
<evidence type="ECO:0000313" key="3">
    <source>
        <dbReference type="EMBL" id="EBS8636234.1"/>
    </source>
</evidence>
<evidence type="ECO:0000256" key="1">
    <source>
        <dbReference type="SAM" id="Coils"/>
    </source>
</evidence>
<accession>A0A5V0USN7</accession>
<dbReference type="PROSITE" id="PS51688">
    <property type="entry name" value="ICA"/>
    <property type="match status" value="1"/>
</dbReference>
<dbReference type="Pfam" id="PF13884">
    <property type="entry name" value="Peptidase_S74"/>
    <property type="match status" value="1"/>
</dbReference>
<protein>
    <submittedName>
        <fullName evidence="3">Tail fiber domain-containing protein</fullName>
    </submittedName>
</protein>
<dbReference type="EMBL" id="AAGWWG010000009">
    <property type="protein sequence ID" value="EBS8636234.1"/>
    <property type="molecule type" value="Genomic_DNA"/>
</dbReference>
<dbReference type="AlphaFoldDB" id="A0A5V0USN7"/>
<comment type="caution">
    <text evidence="3">The sequence shown here is derived from an EMBL/GenBank/DDBJ whole genome shotgun (WGS) entry which is preliminary data.</text>
</comment>
<keyword evidence="1" id="KW-0175">Coiled coil</keyword>
<sequence length="1043" mass="114899">MQSIQFKRTSIEGKKPTPESIQVGEIALNLKDHVIFTKDKEHKVVQISVSPETHTALENKVDSNKKELDQTIALNDQNINAKVDDIKTETDATISANDKAINTKVDKIKRETDATIKANKETAASELATAKDELNTTIETNKTAAALATQELDTRINAKVDGIKERTDATIQANDTAIHEKVDLIKANTDRTIAANAEHAQNQLEETFNHLTGVIEANKEEATEAVTALSGTVEAKDTAIHKKVDDNKAHTDGEITRLESRIDNIDGSSDGKFIKKDTNTKTEAWLLSRTANYSNDIQAMDYLRYFGAYRVNGLDNWGEYTGMILNVPHALGKAHGRGFSFQYGSAGSQVRTYGFDANGEKAFSHRMYHEGDKPTPAELNVYSKEEVDRLFQKSIYLGNASGWYKIASVNLPQIGTTAFIRLYGGNGFNGGTLSQTNVYELVFRSSNANPHGLTFTVYQSLDAFDNEFCAVHTDADNFDIYAKYFEYSAYVMAEYGAAGATISVHDHPERFDTKPEGTVYDALRINMFNSHRNRGTLNFNSNGQDVYDLEHLNDVPGDGKKYLRRFRSSQPASIWHETVAGGDYKLSTGNTDTDLQLWIKADVGNRGGNIVSGRFTADNGNDAFKINYVPATESAMLQIWERGTSNLNAYFGYSSNNQPTLTIHNRLGDLQLSTNGNINCEAVLNVQRKMNIYSSDPATEPSTHVFNIRNWGNGSAGGQRNAVLEVGDGQSWHFYTQRNAAGGIEFQINGVLTAGTMWANGDMNVASNAYIRGANGLTIQSEGNRHVWFRDNAGNEKAVIYSENSGNIVIRTNAGGTFAHQFTDGMIWLSQNMIPYRGDLGLVRGHIAGGAWDAWRDRPAGVVVDCQDSRYQAYSIWKATHWGIDHLAAMGVHAGGGNPSVAMHVGGAIYSWAHNGDFTAGAAVYCNDVYIRSDARLKINVENYEENATDKVNKLTVKTYDKVKSLSDREVIGHEIGIIAQDLQEILPEAVTTSKVGSPDDPEEILTISNSAVNALLIKAVQEMTAKMEEMSKEIEYLKSQVK</sequence>
<evidence type="ECO:0000259" key="2">
    <source>
        <dbReference type="PROSITE" id="PS51688"/>
    </source>
</evidence>
<gene>
    <name evidence="3" type="ORF">CFJ71_16215</name>
</gene>
<dbReference type="InterPro" id="IPR030392">
    <property type="entry name" value="S74_ICA"/>
</dbReference>
<name>A0A5V0USN7_SALER</name>
<feature type="domain" description="Peptidase S74" evidence="2">
    <location>
        <begin position="933"/>
        <end position="1035"/>
    </location>
</feature>